<sequence>MSEKNEMVPFSGEIVEVDGIYINESGQELELKRGQEFPSDLILGHTEWTLTEFIFDNHHEGKTDPRLFPKENDIDKQGKIDHPRRQIDRGEK</sequence>
<evidence type="ECO:0000313" key="3">
    <source>
        <dbReference type="Proteomes" id="UP001493487"/>
    </source>
</evidence>
<evidence type="ECO:0000256" key="1">
    <source>
        <dbReference type="SAM" id="MobiDB-lite"/>
    </source>
</evidence>
<keyword evidence="3" id="KW-1185">Reference proteome</keyword>
<evidence type="ECO:0000313" key="2">
    <source>
        <dbReference type="EMBL" id="MEQ4481139.1"/>
    </source>
</evidence>
<organism evidence="2 3">
    <name type="scientific">Cohnella silvisoli</name>
    <dbReference type="NCBI Taxonomy" id="2873699"/>
    <lineage>
        <taxon>Bacteria</taxon>
        <taxon>Bacillati</taxon>
        <taxon>Bacillota</taxon>
        <taxon>Bacilli</taxon>
        <taxon>Bacillales</taxon>
        <taxon>Paenibacillaceae</taxon>
        <taxon>Cohnella</taxon>
    </lineage>
</organism>
<dbReference type="RefSeq" id="WP_232182346.1">
    <property type="nucleotide sequence ID" value="NZ_JAIOAP010000001.1"/>
</dbReference>
<accession>A0ABV1KM10</accession>
<comment type="caution">
    <text evidence="2">The sequence shown here is derived from an EMBL/GenBank/DDBJ whole genome shotgun (WGS) entry which is preliminary data.</text>
</comment>
<feature type="region of interest" description="Disordered" evidence="1">
    <location>
        <begin position="60"/>
        <end position="92"/>
    </location>
</feature>
<gene>
    <name evidence="2" type="ORF">QJS35_01885</name>
</gene>
<dbReference type="Proteomes" id="UP001493487">
    <property type="component" value="Unassembled WGS sequence"/>
</dbReference>
<name>A0ABV1KM10_9BACL</name>
<dbReference type="EMBL" id="JASKHM010000001">
    <property type="protein sequence ID" value="MEQ4481139.1"/>
    <property type="molecule type" value="Genomic_DNA"/>
</dbReference>
<protein>
    <submittedName>
        <fullName evidence="2">Transposase</fullName>
    </submittedName>
</protein>
<proteinExistence type="predicted"/>
<reference evidence="2 3" key="1">
    <citation type="journal article" date="2023" name="Genome Announc.">
        <title>Pan-Genome Analyses of the Genus Cohnella and Proposal of the Novel Species Cohnella silvisoli sp. nov., Isolated from Forest Soil.</title>
        <authorList>
            <person name="Wang C."/>
            <person name="Mao L."/>
            <person name="Bao G."/>
            <person name="Zhu H."/>
        </authorList>
    </citation>
    <scope>NUCLEOTIDE SEQUENCE [LARGE SCALE GENOMIC DNA]</scope>
    <source>
        <strain evidence="2 3">NL03-T5-1</strain>
    </source>
</reference>